<protein>
    <submittedName>
        <fullName evidence="2">Uncharacterized protein</fullName>
    </submittedName>
</protein>
<accession>A0A4Y7Q2W8</accession>
<reference evidence="2 3" key="1">
    <citation type="submission" date="2018-06" db="EMBL/GenBank/DDBJ databases">
        <title>A transcriptomic atlas of mushroom development highlights an independent origin of complex multicellularity.</title>
        <authorList>
            <consortium name="DOE Joint Genome Institute"/>
            <person name="Krizsan K."/>
            <person name="Almasi E."/>
            <person name="Merenyi Z."/>
            <person name="Sahu N."/>
            <person name="Viragh M."/>
            <person name="Koszo T."/>
            <person name="Mondo S."/>
            <person name="Kiss B."/>
            <person name="Balint B."/>
            <person name="Kues U."/>
            <person name="Barry K."/>
            <person name="Hegedus J.C."/>
            <person name="Henrissat B."/>
            <person name="Johnson J."/>
            <person name="Lipzen A."/>
            <person name="Ohm R."/>
            <person name="Nagy I."/>
            <person name="Pangilinan J."/>
            <person name="Yan J."/>
            <person name="Xiong Y."/>
            <person name="Grigoriev I.V."/>
            <person name="Hibbett D.S."/>
            <person name="Nagy L.G."/>
        </authorList>
    </citation>
    <scope>NUCLEOTIDE SEQUENCE [LARGE SCALE GENOMIC DNA]</scope>
    <source>
        <strain evidence="2 3">SZMC22713</strain>
    </source>
</reference>
<dbReference type="VEuPathDB" id="FungiDB:BD410DRAFT_789959"/>
<feature type="transmembrane region" description="Helical" evidence="1">
    <location>
        <begin position="36"/>
        <end position="57"/>
    </location>
</feature>
<keyword evidence="1" id="KW-0812">Transmembrane</keyword>
<dbReference type="Proteomes" id="UP000294933">
    <property type="component" value="Unassembled WGS sequence"/>
</dbReference>
<evidence type="ECO:0000256" key="1">
    <source>
        <dbReference type="SAM" id="Phobius"/>
    </source>
</evidence>
<evidence type="ECO:0000313" key="2">
    <source>
        <dbReference type="EMBL" id="TDL21209.1"/>
    </source>
</evidence>
<proteinExistence type="predicted"/>
<evidence type="ECO:0000313" key="3">
    <source>
        <dbReference type="Proteomes" id="UP000294933"/>
    </source>
</evidence>
<dbReference type="AlphaFoldDB" id="A0A4Y7Q2W8"/>
<feature type="non-terminal residue" evidence="2">
    <location>
        <position position="1"/>
    </location>
</feature>
<name>A0A4Y7Q2W8_9AGAM</name>
<keyword evidence="3" id="KW-1185">Reference proteome</keyword>
<gene>
    <name evidence="2" type="ORF">BD410DRAFT_789959</name>
</gene>
<keyword evidence="1" id="KW-0472">Membrane</keyword>
<keyword evidence="1" id="KW-1133">Transmembrane helix</keyword>
<sequence>MGRRSHPYIVRHISHTPRARPLLSERYPGPCVDRSLLVAVILMMNNVGSTLLYLFALSANRVR</sequence>
<dbReference type="EMBL" id="ML170182">
    <property type="protein sequence ID" value="TDL21209.1"/>
    <property type="molecule type" value="Genomic_DNA"/>
</dbReference>
<organism evidence="2 3">
    <name type="scientific">Rickenella mellea</name>
    <dbReference type="NCBI Taxonomy" id="50990"/>
    <lineage>
        <taxon>Eukaryota</taxon>
        <taxon>Fungi</taxon>
        <taxon>Dikarya</taxon>
        <taxon>Basidiomycota</taxon>
        <taxon>Agaricomycotina</taxon>
        <taxon>Agaricomycetes</taxon>
        <taxon>Hymenochaetales</taxon>
        <taxon>Rickenellaceae</taxon>
        <taxon>Rickenella</taxon>
    </lineage>
</organism>